<feature type="compositionally biased region" description="Basic and acidic residues" evidence="1">
    <location>
        <begin position="31"/>
        <end position="40"/>
    </location>
</feature>
<protein>
    <submittedName>
        <fullName evidence="2">Uncharacterized protein</fullName>
    </submittedName>
</protein>
<evidence type="ECO:0000313" key="2">
    <source>
        <dbReference type="EMBL" id="CAA9260913.1"/>
    </source>
</evidence>
<proteinExistence type="predicted"/>
<organism evidence="2">
    <name type="scientific">uncultured Acetobacteraceae bacterium</name>
    <dbReference type="NCBI Taxonomy" id="169975"/>
    <lineage>
        <taxon>Bacteria</taxon>
        <taxon>Pseudomonadati</taxon>
        <taxon>Pseudomonadota</taxon>
        <taxon>Alphaproteobacteria</taxon>
        <taxon>Acetobacterales</taxon>
        <taxon>Acetobacteraceae</taxon>
        <taxon>environmental samples</taxon>
    </lineage>
</organism>
<reference evidence="2" key="1">
    <citation type="submission" date="2020-02" db="EMBL/GenBank/DDBJ databases">
        <authorList>
            <person name="Meier V. D."/>
        </authorList>
    </citation>
    <scope>NUCLEOTIDE SEQUENCE</scope>
    <source>
        <strain evidence="2">AVDCRST_MAG08</strain>
    </source>
</reference>
<evidence type="ECO:0000256" key="1">
    <source>
        <dbReference type="SAM" id="MobiDB-lite"/>
    </source>
</evidence>
<name>A0A6J4IUX1_9PROT</name>
<sequence>MGAGAGASASPEIKVAPGGGRVLPAEGARPNIDRNEEPERMASTTTGMEVGEAPLARPDAAALGVRGRTYR</sequence>
<gene>
    <name evidence="2" type="ORF">AVDCRST_MAG08-2670</name>
</gene>
<feature type="region of interest" description="Disordered" evidence="1">
    <location>
        <begin position="1"/>
        <end position="71"/>
    </location>
</feature>
<dbReference type="EMBL" id="CADCTG010000197">
    <property type="protein sequence ID" value="CAA9260913.1"/>
    <property type="molecule type" value="Genomic_DNA"/>
</dbReference>
<dbReference type="AlphaFoldDB" id="A0A6J4IUX1"/>
<accession>A0A6J4IUX1</accession>